<feature type="region of interest" description="Disordered" evidence="1">
    <location>
        <begin position="210"/>
        <end position="286"/>
    </location>
</feature>
<keyword evidence="4" id="KW-1185">Reference proteome</keyword>
<dbReference type="SMART" id="SM00225">
    <property type="entry name" value="BTB"/>
    <property type="match status" value="1"/>
</dbReference>
<name>G4YQX4_PHYSP</name>
<dbReference type="InterPro" id="IPR000210">
    <property type="entry name" value="BTB/POZ_dom"/>
</dbReference>
<accession>G4YQX4</accession>
<gene>
    <name evidence="3" type="ORF">PHYSODRAFT_295351</name>
</gene>
<sequence length="454" mass="50371">MTLRQWTEELEELLLDVTGRFATWSERAQEKMQSHFKELCESVPVDVSSSRSVSWSAKWVELLLTVDRNTHGESYEVKTVLFNHAIKEKGWTFTASLEQVKKKLLAATNRKGLNATVQSVLPVQPRVAQTVEASQISTKRTRQINIRDRNPKQQKVGTALLLHVLLTEVGGGNVLDESDEEDFSLSMDEFSGVERRKVGAAGASSVVASLSRSVATSSKPAPTAAMPSYRDDQGGSELPSDETSDGTQEQEASVEKAGRTSQTKTGDGARTDVPMEKKRGVAEPGASGWGNMADHLRSLVNNKLMSDVTFLVEESEVFAHRCICMRCGYFKGILADEIVNNNVGRVDISRYIYTDSLNVAEDMVMEMFTAADRFGIETLKQHCSRRLMKSVGVHNVADILLIADELGHASLRDECFAYTLRNLEAVSKTKSFQEMAHRNPNMMVKIMQELSIRA</sequence>
<proteinExistence type="predicted"/>
<dbReference type="InterPro" id="IPR011333">
    <property type="entry name" value="SKP1/BTB/POZ_sf"/>
</dbReference>
<dbReference type="AlphaFoldDB" id="G4YQX4"/>
<dbReference type="Gene3D" id="1.25.40.420">
    <property type="match status" value="1"/>
</dbReference>
<organism evidence="3 4">
    <name type="scientific">Phytophthora sojae (strain P6497)</name>
    <name type="common">Soybean stem and root rot agent</name>
    <name type="synonym">Phytophthora megasperma f. sp. glycines</name>
    <dbReference type="NCBI Taxonomy" id="1094619"/>
    <lineage>
        <taxon>Eukaryota</taxon>
        <taxon>Sar</taxon>
        <taxon>Stramenopiles</taxon>
        <taxon>Oomycota</taxon>
        <taxon>Peronosporomycetes</taxon>
        <taxon>Peronosporales</taxon>
        <taxon>Peronosporaceae</taxon>
        <taxon>Phytophthora</taxon>
    </lineage>
</organism>
<dbReference type="EMBL" id="JH159151">
    <property type="protein sequence ID" value="EGZ30602.1"/>
    <property type="molecule type" value="Genomic_DNA"/>
</dbReference>
<evidence type="ECO:0000256" key="1">
    <source>
        <dbReference type="SAM" id="MobiDB-lite"/>
    </source>
</evidence>
<dbReference type="GeneID" id="20641239"/>
<dbReference type="CDD" id="cd14733">
    <property type="entry name" value="BACK"/>
    <property type="match status" value="1"/>
</dbReference>
<dbReference type="InParanoid" id="G4YQX4"/>
<evidence type="ECO:0000313" key="3">
    <source>
        <dbReference type="EMBL" id="EGZ30602.1"/>
    </source>
</evidence>
<dbReference type="KEGG" id="psoj:PHYSODRAFT_295351"/>
<dbReference type="Pfam" id="PF00651">
    <property type="entry name" value="BTB"/>
    <property type="match status" value="1"/>
</dbReference>
<dbReference type="Proteomes" id="UP000002640">
    <property type="component" value="Unassembled WGS sequence"/>
</dbReference>
<dbReference type="SMR" id="G4YQX4"/>
<evidence type="ECO:0000313" key="4">
    <source>
        <dbReference type="Proteomes" id="UP000002640"/>
    </source>
</evidence>
<dbReference type="SUPFAM" id="SSF54695">
    <property type="entry name" value="POZ domain"/>
    <property type="match status" value="1"/>
</dbReference>
<dbReference type="PANTHER" id="PTHR24413">
    <property type="entry name" value="SPECKLE-TYPE POZ PROTEIN"/>
    <property type="match status" value="1"/>
</dbReference>
<feature type="compositionally biased region" description="Basic and acidic residues" evidence="1">
    <location>
        <begin position="267"/>
        <end position="281"/>
    </location>
</feature>
<evidence type="ECO:0000259" key="2">
    <source>
        <dbReference type="SMART" id="SM00225"/>
    </source>
</evidence>
<protein>
    <recommendedName>
        <fullName evidence="2">BTB domain-containing protein</fullName>
    </recommendedName>
</protein>
<dbReference type="Gene3D" id="3.30.710.10">
    <property type="entry name" value="Potassium Channel Kv1.1, Chain A"/>
    <property type="match status" value="1"/>
</dbReference>
<reference evidence="3 4" key="1">
    <citation type="journal article" date="2006" name="Science">
        <title>Phytophthora genome sequences uncover evolutionary origins and mechanisms of pathogenesis.</title>
        <authorList>
            <person name="Tyler B.M."/>
            <person name="Tripathy S."/>
            <person name="Zhang X."/>
            <person name="Dehal P."/>
            <person name="Jiang R.H."/>
            <person name="Aerts A."/>
            <person name="Arredondo F.D."/>
            <person name="Baxter L."/>
            <person name="Bensasson D."/>
            <person name="Beynon J.L."/>
            <person name="Chapman J."/>
            <person name="Damasceno C.M."/>
            <person name="Dorrance A.E."/>
            <person name="Dou D."/>
            <person name="Dickerman A.W."/>
            <person name="Dubchak I.L."/>
            <person name="Garbelotto M."/>
            <person name="Gijzen M."/>
            <person name="Gordon S.G."/>
            <person name="Govers F."/>
            <person name="Grunwald N.J."/>
            <person name="Huang W."/>
            <person name="Ivors K.L."/>
            <person name="Jones R.W."/>
            <person name="Kamoun S."/>
            <person name="Krampis K."/>
            <person name="Lamour K.H."/>
            <person name="Lee M.K."/>
            <person name="McDonald W.H."/>
            <person name="Medina M."/>
            <person name="Meijer H.J."/>
            <person name="Nordberg E.K."/>
            <person name="Maclean D.J."/>
            <person name="Ospina-Giraldo M.D."/>
            <person name="Morris P.F."/>
            <person name="Phuntumart V."/>
            <person name="Putnam N.H."/>
            <person name="Rash S."/>
            <person name="Rose J.K."/>
            <person name="Sakihama Y."/>
            <person name="Salamov A.A."/>
            <person name="Savidor A."/>
            <person name="Scheuring C.F."/>
            <person name="Smith B.M."/>
            <person name="Sobral B.W."/>
            <person name="Terry A."/>
            <person name="Torto-Alalibo T.A."/>
            <person name="Win J."/>
            <person name="Xu Z."/>
            <person name="Zhang H."/>
            <person name="Grigoriev I.V."/>
            <person name="Rokhsar D.S."/>
            <person name="Boore J.L."/>
        </authorList>
    </citation>
    <scope>NUCLEOTIDE SEQUENCE [LARGE SCALE GENOMIC DNA]</scope>
    <source>
        <strain evidence="3 4">P6497</strain>
    </source>
</reference>
<dbReference type="RefSeq" id="XP_009517877.1">
    <property type="nucleotide sequence ID" value="XM_009519582.1"/>
</dbReference>
<dbReference type="OMA" id="NTHGESY"/>
<feature type="domain" description="BTB" evidence="2">
    <location>
        <begin position="306"/>
        <end position="391"/>
    </location>
</feature>